<dbReference type="Gene3D" id="2.30.130.30">
    <property type="entry name" value="Hypothetical protein"/>
    <property type="match status" value="1"/>
</dbReference>
<gene>
    <name evidence="2" type="ORF">NWP19_17975</name>
</gene>
<dbReference type="SMART" id="SM01022">
    <property type="entry name" value="ASCH"/>
    <property type="match status" value="1"/>
</dbReference>
<dbReference type="EMBL" id="JANQDO010000105">
    <property type="protein sequence ID" value="MDH6058611.1"/>
    <property type="molecule type" value="Genomic_DNA"/>
</dbReference>
<organism evidence="2 3">
    <name type="scientific">Umezakia ovalisporum FSS-43</name>
    <dbReference type="NCBI Taxonomy" id="2740520"/>
    <lineage>
        <taxon>Bacteria</taxon>
        <taxon>Bacillati</taxon>
        <taxon>Cyanobacteriota</taxon>
        <taxon>Cyanophyceae</taxon>
        <taxon>Nostocales</taxon>
        <taxon>Nodulariaceae</taxon>
        <taxon>Umezakia</taxon>
    </lineage>
</organism>
<dbReference type="InterPro" id="IPR015947">
    <property type="entry name" value="PUA-like_sf"/>
</dbReference>
<accession>A0ABT6K8W1</accession>
<name>A0ABT6K8W1_9CYAN</name>
<evidence type="ECO:0000259" key="1">
    <source>
        <dbReference type="SMART" id="SM01022"/>
    </source>
</evidence>
<protein>
    <submittedName>
        <fullName evidence="2">ASCH domain-containing protein</fullName>
    </submittedName>
</protein>
<evidence type="ECO:0000313" key="3">
    <source>
        <dbReference type="Proteomes" id="UP001159371"/>
    </source>
</evidence>
<dbReference type="Proteomes" id="UP001159371">
    <property type="component" value="Unassembled WGS sequence"/>
</dbReference>
<comment type="caution">
    <text evidence="2">The sequence shown here is derived from an EMBL/GenBank/DDBJ whole genome shotgun (WGS) entry which is preliminary data.</text>
</comment>
<feature type="domain" description="ASCH" evidence="1">
    <location>
        <begin position="8"/>
        <end position="109"/>
    </location>
</feature>
<dbReference type="SUPFAM" id="SSF88697">
    <property type="entry name" value="PUA domain-like"/>
    <property type="match status" value="1"/>
</dbReference>
<reference evidence="2 3" key="1">
    <citation type="journal article" date="2023" name="J. Phycol.">
        <title>Chrysosporum ovalisporum is synonymous with the true-branching cyanobacterium Umezakia natans (Nostocales/Aphanizomenonaceae).</title>
        <authorList>
            <person name="McGregor G.B."/>
            <person name="Sendall B.C."/>
            <person name="Niiyama Y."/>
            <person name="Tuji A."/>
            <person name="Willis A."/>
        </authorList>
    </citation>
    <scope>NUCLEOTIDE SEQUENCE [LARGE SCALE GENOMIC DNA]</scope>
    <source>
        <strain evidence="2 3">FSS-43</strain>
    </source>
</reference>
<keyword evidence="3" id="KW-1185">Reference proteome</keyword>
<proteinExistence type="predicted"/>
<dbReference type="Pfam" id="PF04266">
    <property type="entry name" value="ASCH"/>
    <property type="match status" value="1"/>
</dbReference>
<dbReference type="InterPro" id="IPR007374">
    <property type="entry name" value="ASCH_domain"/>
</dbReference>
<evidence type="ECO:0000313" key="2">
    <source>
        <dbReference type="EMBL" id="MDH6058611.1"/>
    </source>
</evidence>
<sequence>MPGNILLLSVKPKYATKIFDGQKTVELRRVRTRLNRGDLVLVYVSSPRKVLMGTFEVESIQEIEIKDLSKDLNKFWQEIKNHAGITSTEFERYYQGATVVVGIFLKNVKPFDVPIDLDQLRQKIPHLKPPQSYRYLNENEMNILNSIISEKQSLADEH</sequence>
<dbReference type="RefSeq" id="WP_280657636.1">
    <property type="nucleotide sequence ID" value="NZ_JANQDO010000105.1"/>
</dbReference>